<sequence>MSPIKEKRVSVFQLSTYSSKSEQCAGFSCVSDNRKTACPFFDFRLKRANPSSAELATSAEREVPRATLQRARSAKFPAQDFRVSPMPRVPPFLFYYTLLS</sequence>
<dbReference type="EMBL" id="AUZJ01000052">
    <property type="protein sequence ID" value="ERF59984.1"/>
    <property type="molecule type" value="Genomic_DNA"/>
</dbReference>
<dbReference type="Proteomes" id="UP000016412">
    <property type="component" value="Unassembled WGS sequence"/>
</dbReference>
<gene>
    <name evidence="1" type="ORF">HMPREF1325_0094</name>
</gene>
<name>U1GTM6_TRESO</name>
<accession>U1GTM6</accession>
<protein>
    <submittedName>
        <fullName evidence="1">Uncharacterized protein</fullName>
    </submittedName>
</protein>
<evidence type="ECO:0000313" key="1">
    <source>
        <dbReference type="EMBL" id="ERF59984.1"/>
    </source>
</evidence>
<comment type="caution">
    <text evidence="1">The sequence shown here is derived from an EMBL/GenBank/DDBJ whole genome shotgun (WGS) entry which is preliminary data.</text>
</comment>
<reference evidence="1 2" key="1">
    <citation type="submission" date="2013-08" db="EMBL/GenBank/DDBJ databases">
        <authorList>
            <person name="Durkin A.S."/>
            <person name="Haft D.R."/>
            <person name="McCorrison J."/>
            <person name="Torralba M."/>
            <person name="Gillis M."/>
            <person name="Haft D.H."/>
            <person name="Methe B."/>
            <person name="Sutton G."/>
            <person name="Nelson K.E."/>
        </authorList>
    </citation>
    <scope>NUCLEOTIDE SEQUENCE [LARGE SCALE GENOMIC DNA]</scope>
    <source>
        <strain evidence="1 2">VPI DR56BR1116</strain>
    </source>
</reference>
<proteinExistence type="predicted"/>
<organism evidence="1 2">
    <name type="scientific">Treponema socranskii subsp. socranskii VPI DR56BR1116 = ATCC 35536</name>
    <dbReference type="NCBI Taxonomy" id="1125725"/>
    <lineage>
        <taxon>Bacteria</taxon>
        <taxon>Pseudomonadati</taxon>
        <taxon>Spirochaetota</taxon>
        <taxon>Spirochaetia</taxon>
        <taxon>Spirochaetales</taxon>
        <taxon>Treponemataceae</taxon>
        <taxon>Treponema</taxon>
    </lineage>
</organism>
<evidence type="ECO:0000313" key="2">
    <source>
        <dbReference type="Proteomes" id="UP000016412"/>
    </source>
</evidence>
<dbReference type="PATRIC" id="fig|1125725.3.peg.2058"/>
<dbReference type="AlphaFoldDB" id="U1GTM6"/>